<dbReference type="Proteomes" id="UP001515480">
    <property type="component" value="Unassembled WGS sequence"/>
</dbReference>
<evidence type="ECO:0000313" key="2">
    <source>
        <dbReference type="EMBL" id="KAL1499034.1"/>
    </source>
</evidence>
<protein>
    <submittedName>
        <fullName evidence="2">Uncharacterized protein</fullName>
    </submittedName>
</protein>
<comment type="caution">
    <text evidence="2">The sequence shown here is derived from an EMBL/GenBank/DDBJ whole genome shotgun (WGS) entry which is preliminary data.</text>
</comment>
<feature type="region of interest" description="Disordered" evidence="1">
    <location>
        <begin position="1"/>
        <end position="46"/>
    </location>
</feature>
<proteinExistence type="predicted"/>
<feature type="compositionally biased region" description="Polar residues" evidence="1">
    <location>
        <begin position="769"/>
        <end position="779"/>
    </location>
</feature>
<keyword evidence="3" id="KW-1185">Reference proteome</keyword>
<evidence type="ECO:0000313" key="3">
    <source>
        <dbReference type="Proteomes" id="UP001515480"/>
    </source>
</evidence>
<name>A0AB34II26_PRYPA</name>
<dbReference type="EMBL" id="JBGBPQ010000026">
    <property type="protein sequence ID" value="KAL1499034.1"/>
    <property type="molecule type" value="Genomic_DNA"/>
</dbReference>
<gene>
    <name evidence="2" type="ORF">AB1Y20_013550</name>
</gene>
<feature type="region of interest" description="Disordered" evidence="1">
    <location>
        <begin position="696"/>
        <end position="936"/>
    </location>
</feature>
<feature type="compositionally biased region" description="Low complexity" evidence="1">
    <location>
        <begin position="906"/>
        <end position="920"/>
    </location>
</feature>
<organism evidence="2 3">
    <name type="scientific">Prymnesium parvum</name>
    <name type="common">Toxic golden alga</name>
    <dbReference type="NCBI Taxonomy" id="97485"/>
    <lineage>
        <taxon>Eukaryota</taxon>
        <taxon>Haptista</taxon>
        <taxon>Haptophyta</taxon>
        <taxon>Prymnesiophyceae</taxon>
        <taxon>Prymnesiales</taxon>
        <taxon>Prymnesiaceae</taxon>
        <taxon>Prymnesium</taxon>
    </lineage>
</organism>
<feature type="compositionally biased region" description="Polar residues" evidence="1">
    <location>
        <begin position="792"/>
        <end position="816"/>
    </location>
</feature>
<accession>A0AB34II26</accession>
<sequence>MGEGVSCAQESDARPGGRGGETGDGVGADAVAGRSARADGDEDVSRGGGAGGVVVLFVGRRGGRRLVGGWCAGEWRSRDEEEGEQEEPRHRPCGRSHRLTFDIKFDRSAIFKELTRPTVPLGVDTSNVRVKLMVSLTDNKPCSNMQVGCVRESIFLEEGQTKTVSELVRMEEDELLEWEQIESTTKALKLVSTSKAKPSITIKLTDGEAGNTTVTFLYQFDEVHVASFWGKKTTQFFPEETAKVLTTYMKRRWAEDLLQRGYHESSRTESAPRKAESTVLKELQVEFGLPFNRSDVFNELAKFGRPLGASEPRIAYSSPDGSIGSDDPVKVGVMRTANFSNEEDLGMTLSQCIALEPNRKIVWRQVVAEKKGVVFCGTDSMPPETAFELSNGQPDGRPGTAVKLTFSFVELKFDGVACTSKTLPDPKSFSEMSHAKFSADMEARGYTNLVSPRGATFNRSRGEEEELAIKLLASGEKLCAGDQQKTLGTGGQDWGNPPKTSGRQGFQVEFGLPFQRTDVFTELTKFGKPLGASEPRITYSCPDAIVNPNDPVRLGILRTVQYTSEEDFGMTQSQCVAFEPNRKIVWRQVAAEKKGVMFQGADGAYPETEFELSNGQPNGQPGTTVKVKTSFDLLSVNHVLKPELIPKLKKSFLSMAPAKFRADMEARGYTNIVSPVSNVNRSLGSEEEEAIKARALLSQNSSRGDQARGGNGGVCEGNCRQASEPPSQPTGFGSQGFGSQVPSQQQVPPGFGTRPIPPTSPAAALPPGFSTQPMYTPSQKVPPGFQTPPTAPSQNNTPGPQYSAPTQYQPPSQRSAQYQPPSQYRPPSQMQTPNVPQPTSYTPPLENFPTDSGAPPRNSYQDRASDGLRSRNSDRISETEPISAGGRRKVMTGGLYAPDSSHCTGNNSSSSAKSNASSGAKNRRSSLKVMSAHLYG</sequence>
<feature type="compositionally biased region" description="Low complexity" evidence="1">
    <location>
        <begin position="817"/>
        <end position="829"/>
    </location>
</feature>
<feature type="compositionally biased region" description="Basic and acidic residues" evidence="1">
    <location>
        <begin position="863"/>
        <end position="878"/>
    </location>
</feature>
<reference evidence="2 3" key="1">
    <citation type="journal article" date="2024" name="Science">
        <title>Giant polyketide synthase enzymes in the biosynthesis of giant marine polyether toxins.</title>
        <authorList>
            <person name="Fallon T.R."/>
            <person name="Shende V.V."/>
            <person name="Wierzbicki I.H."/>
            <person name="Pendleton A.L."/>
            <person name="Watervoot N.F."/>
            <person name="Auber R.P."/>
            <person name="Gonzalez D.J."/>
            <person name="Wisecaver J.H."/>
            <person name="Moore B.S."/>
        </authorList>
    </citation>
    <scope>NUCLEOTIDE SEQUENCE [LARGE SCALE GENOMIC DNA]</scope>
    <source>
        <strain evidence="2 3">12B1</strain>
    </source>
</reference>
<feature type="compositionally biased region" description="Polar residues" evidence="1">
    <location>
        <begin position="830"/>
        <end position="842"/>
    </location>
</feature>
<dbReference type="AlphaFoldDB" id="A0AB34II26"/>
<feature type="compositionally biased region" description="Gly residues" evidence="1">
    <location>
        <begin position="16"/>
        <end position="26"/>
    </location>
</feature>
<feature type="compositionally biased region" description="Basic and acidic residues" evidence="1">
    <location>
        <begin position="36"/>
        <end position="45"/>
    </location>
</feature>
<evidence type="ECO:0000256" key="1">
    <source>
        <dbReference type="SAM" id="MobiDB-lite"/>
    </source>
</evidence>
<feature type="compositionally biased region" description="Low complexity" evidence="1">
    <location>
        <begin position="729"/>
        <end position="752"/>
    </location>
</feature>